<evidence type="ECO:0000313" key="2">
    <source>
        <dbReference type="EMBL" id="EMM84153.1"/>
    </source>
</evidence>
<keyword evidence="1" id="KW-0472">Membrane</keyword>
<comment type="caution">
    <text evidence="2">The sequence shown here is derived from an EMBL/GenBank/DDBJ whole genome shotgun (WGS) entry which is preliminary data.</text>
</comment>
<reference evidence="2 3" key="1">
    <citation type="submission" date="2013-01" db="EMBL/GenBank/DDBJ databases">
        <authorList>
            <person name="Harkins D.M."/>
            <person name="Durkin A.S."/>
            <person name="Brinkac L.M."/>
            <person name="Haft D.H."/>
            <person name="Selengut J.D."/>
            <person name="Sanka R."/>
            <person name="DePew J."/>
            <person name="Purushe J."/>
            <person name="Hospenthal D.R."/>
            <person name="Murray C.K."/>
            <person name="Pimentel G."/>
            <person name="Wasfy M."/>
            <person name="Parker T."/>
            <person name="Miller R.S."/>
            <person name="Vinetz J.M."/>
            <person name="Sutton G.G."/>
            <person name="Nierman W.C."/>
            <person name="Fouts D.E."/>
        </authorList>
    </citation>
    <scope>NUCLEOTIDE SEQUENCE [LARGE SCALE GENOMIC DNA]</scope>
    <source>
        <strain evidence="2 3">2006001854</strain>
    </source>
</reference>
<dbReference type="EMBL" id="AFLW02000029">
    <property type="protein sequence ID" value="EMM84153.1"/>
    <property type="molecule type" value="Genomic_DNA"/>
</dbReference>
<keyword evidence="1" id="KW-1133">Transmembrane helix</keyword>
<gene>
    <name evidence="2" type="ORF">LEP1GSC037_0300</name>
</gene>
<sequence>MGADRPKLVFNIIDLYCLRIVLFKMFNKFQSIIIYIFLILYSCSPSNSKLPLRKFGLHGPDNYVLGMTLSDARKLIKVKEEFRESEGLVIRTDEDIVLTFRKAKSNFPWVRSDLQLHSIFLDTVDAIPKENYRLVTLNRIEGLSDSDSLYNVKEISKISERYGLPVYNELETAVSYAPTPHNYSFIFPGDPACLLPSSVISITQYAPQNSYQTHLAGVSWYLRDLACIDSRPYFPKVWGSEPYVLDLEKSYLYRNKFDQAYDTLMINQTTTVYSLPNESSTPNFEVPIGALIKFEYRSKSKEQNGKPTWYYHNQVGFIKGNNLSALEEVDTSKILTLDKQEFKSFKEAAQSCNQFELKDIPEELQRKLSLFFKIHENQIYNAEILFDIKTSKYQLRDTGSGQLLTVEINSGENYIKKAGLSMIRMNWDFEIKTLEGECYEHSCEEIYACELKPFISVFDPNDLSKMTTKAESILLPRVFKR</sequence>
<evidence type="ECO:0000256" key="1">
    <source>
        <dbReference type="SAM" id="Phobius"/>
    </source>
</evidence>
<feature type="transmembrane region" description="Helical" evidence="1">
    <location>
        <begin position="21"/>
        <end position="41"/>
    </location>
</feature>
<protein>
    <submittedName>
        <fullName evidence="2">Uncharacterized protein</fullName>
    </submittedName>
</protein>
<keyword evidence="1" id="KW-0812">Transmembrane</keyword>
<proteinExistence type="predicted"/>
<organism evidence="2 3">
    <name type="scientific">Leptospira interrogans str. 2006001854</name>
    <dbReference type="NCBI Taxonomy" id="1001590"/>
    <lineage>
        <taxon>Bacteria</taxon>
        <taxon>Pseudomonadati</taxon>
        <taxon>Spirochaetota</taxon>
        <taxon>Spirochaetia</taxon>
        <taxon>Leptospirales</taxon>
        <taxon>Leptospiraceae</taxon>
        <taxon>Leptospira</taxon>
    </lineage>
</organism>
<dbReference type="AlphaFoldDB" id="M6GGM6"/>
<dbReference type="Proteomes" id="UP000012128">
    <property type="component" value="Unassembled WGS sequence"/>
</dbReference>
<evidence type="ECO:0000313" key="3">
    <source>
        <dbReference type="Proteomes" id="UP000012128"/>
    </source>
</evidence>
<accession>M6GGM6</accession>
<name>M6GGM6_LEPIR</name>